<keyword evidence="1" id="KW-0472">Membrane</keyword>
<name>A0A150NAH1_GEOSE</name>
<protein>
    <submittedName>
        <fullName evidence="2">Uncharacterized protein</fullName>
    </submittedName>
</protein>
<feature type="transmembrane region" description="Helical" evidence="1">
    <location>
        <begin position="7"/>
        <end position="27"/>
    </location>
</feature>
<comment type="caution">
    <text evidence="2">The sequence shown here is derived from an EMBL/GenBank/DDBJ whole genome shotgun (WGS) entry which is preliminary data.</text>
</comment>
<dbReference type="AlphaFoldDB" id="A0A150NAH1"/>
<reference evidence="2 3" key="1">
    <citation type="submission" date="2016-01" db="EMBL/GenBank/DDBJ databases">
        <title>Draft Genome Sequences of Seven Thermophilic Sporeformers Isolated from Foods.</title>
        <authorList>
            <person name="Berendsen E.M."/>
            <person name="Wells-Bennik M.H."/>
            <person name="Krawcyk A.O."/>
            <person name="De Jong A."/>
            <person name="Holsappel S."/>
            <person name="Eijlander R.T."/>
            <person name="Kuipers O.P."/>
        </authorList>
    </citation>
    <scope>NUCLEOTIDE SEQUENCE [LARGE SCALE GENOMIC DNA]</scope>
    <source>
        <strain evidence="2 3">B4114</strain>
    </source>
</reference>
<evidence type="ECO:0000313" key="3">
    <source>
        <dbReference type="Proteomes" id="UP000075517"/>
    </source>
</evidence>
<organism evidence="2 3">
    <name type="scientific">Geobacillus stearothermophilus</name>
    <name type="common">Bacillus stearothermophilus</name>
    <dbReference type="NCBI Taxonomy" id="1422"/>
    <lineage>
        <taxon>Bacteria</taxon>
        <taxon>Bacillati</taxon>
        <taxon>Bacillota</taxon>
        <taxon>Bacilli</taxon>
        <taxon>Bacillales</taxon>
        <taxon>Anoxybacillaceae</taxon>
        <taxon>Geobacillus</taxon>
    </lineage>
</organism>
<evidence type="ECO:0000313" key="2">
    <source>
        <dbReference type="EMBL" id="KYD33622.1"/>
    </source>
</evidence>
<gene>
    <name evidence="2" type="ORF">B4114_2168</name>
</gene>
<accession>A0A150NAH1</accession>
<dbReference type="PATRIC" id="fig|1422.17.peg.399"/>
<evidence type="ECO:0000256" key="1">
    <source>
        <dbReference type="SAM" id="Phobius"/>
    </source>
</evidence>
<sequence length="55" mass="6577">MIEKIKTAFFLFIPHVSLNNIAIMFVFKSQVHLLVMNQFKVEIKRKNYDHINITI</sequence>
<keyword evidence="1" id="KW-1133">Transmembrane helix</keyword>
<proteinExistence type="predicted"/>
<keyword evidence="1" id="KW-0812">Transmembrane</keyword>
<dbReference type="Proteomes" id="UP000075517">
    <property type="component" value="Unassembled WGS sequence"/>
</dbReference>
<dbReference type="EMBL" id="LQYY01000090">
    <property type="protein sequence ID" value="KYD33622.1"/>
    <property type="molecule type" value="Genomic_DNA"/>
</dbReference>